<comment type="caution">
    <text evidence="6">The sequence shown here is derived from an EMBL/GenBank/DDBJ whole genome shotgun (WGS) entry which is preliminary data.</text>
</comment>
<dbReference type="AlphaFoldDB" id="A0A7X9P1G5"/>
<evidence type="ECO:0000259" key="2">
    <source>
        <dbReference type="Pfam" id="PF12080"/>
    </source>
</evidence>
<evidence type="ECO:0000313" key="6">
    <source>
        <dbReference type="EMBL" id="NME67267.1"/>
    </source>
</evidence>
<dbReference type="Proteomes" id="UP000576082">
    <property type="component" value="Unassembled WGS sequence"/>
</dbReference>
<feature type="transmembrane region" description="Helical" evidence="1">
    <location>
        <begin position="16"/>
        <end position="34"/>
    </location>
</feature>
<feature type="domain" description="Gliding motility-associated protein GldM first immunoglobulin-like" evidence="4">
    <location>
        <begin position="236"/>
        <end position="336"/>
    </location>
</feature>
<dbReference type="NCBIfam" id="TIGR03517">
    <property type="entry name" value="GldM_gliding"/>
    <property type="match status" value="1"/>
</dbReference>
<evidence type="ECO:0000259" key="3">
    <source>
        <dbReference type="Pfam" id="PF12081"/>
    </source>
</evidence>
<reference evidence="6 7" key="1">
    <citation type="submission" date="2020-04" db="EMBL/GenBank/DDBJ databases">
        <title>Flammeovirga sp. SR4, a novel species isolated from seawater.</title>
        <authorList>
            <person name="Wang X."/>
        </authorList>
    </citation>
    <scope>NUCLEOTIDE SEQUENCE [LARGE SCALE GENOMIC DNA]</scope>
    <source>
        <strain evidence="6 7">ATCC 23126</strain>
    </source>
</reference>
<keyword evidence="1" id="KW-0472">Membrane</keyword>
<keyword evidence="1" id="KW-0812">Transmembrane</keyword>
<dbReference type="Pfam" id="PF21601">
    <property type="entry name" value="GldM_2nd"/>
    <property type="match status" value="1"/>
</dbReference>
<dbReference type="RefSeq" id="WP_169655496.1">
    <property type="nucleotide sequence ID" value="NZ_JABANE010000009.1"/>
</dbReference>
<evidence type="ECO:0000256" key="1">
    <source>
        <dbReference type="SAM" id="Phobius"/>
    </source>
</evidence>
<dbReference type="Pfam" id="PF21602">
    <property type="entry name" value="GldM_3rd"/>
    <property type="match status" value="1"/>
</dbReference>
<protein>
    <submittedName>
        <fullName evidence="6">Gliding motility protein GldM</fullName>
    </submittedName>
</protein>
<dbReference type="InterPro" id="IPR048406">
    <property type="entry name" value="GldM_Ig-like-2"/>
</dbReference>
<gene>
    <name evidence="6" type="primary">gldM</name>
    <name evidence="6" type="ORF">HHU12_04765</name>
</gene>
<dbReference type="InterPro" id="IPR019859">
    <property type="entry name" value="Motility-assoc_prot_GldM"/>
</dbReference>
<dbReference type="InterPro" id="IPR022719">
    <property type="entry name" value="Motility-assoc_prot_GldM_C"/>
</dbReference>
<evidence type="ECO:0000259" key="5">
    <source>
        <dbReference type="Pfam" id="PF21602"/>
    </source>
</evidence>
<feature type="domain" description="Gliding motility-associated protein GldM C-terminal" evidence="2">
    <location>
        <begin position="419"/>
        <end position="534"/>
    </location>
</feature>
<keyword evidence="1" id="KW-1133">Transmembrane helix</keyword>
<feature type="domain" description="Gliding motility-associated protein GldM second immunoglobulin-like" evidence="5">
    <location>
        <begin position="338"/>
        <end position="415"/>
    </location>
</feature>
<evidence type="ECO:0000259" key="4">
    <source>
        <dbReference type="Pfam" id="PF21601"/>
    </source>
</evidence>
<name>A0A7X9P1G5_9BACT</name>
<organism evidence="6 7">
    <name type="scientific">Flammeovirga aprica JL-4</name>
    <dbReference type="NCBI Taxonomy" id="694437"/>
    <lineage>
        <taxon>Bacteria</taxon>
        <taxon>Pseudomonadati</taxon>
        <taxon>Bacteroidota</taxon>
        <taxon>Cytophagia</taxon>
        <taxon>Cytophagales</taxon>
        <taxon>Flammeovirgaceae</taxon>
        <taxon>Flammeovirga</taxon>
    </lineage>
</organism>
<proteinExistence type="predicted"/>
<feature type="domain" description="Gliding motility-associated protein GldM N-terminal" evidence="3">
    <location>
        <begin position="33"/>
        <end position="229"/>
    </location>
</feature>
<evidence type="ECO:0000313" key="7">
    <source>
        <dbReference type="Proteomes" id="UP000576082"/>
    </source>
</evidence>
<dbReference type="InterPro" id="IPR048405">
    <property type="entry name" value="GldM_Ig-like-1"/>
</dbReference>
<keyword evidence="7" id="KW-1185">Reference proteome</keyword>
<sequence>MAGGAKETPRQRMIGLMYLVLMAMLALNVSNTVLDKFIFIEQSLENSNGITSQENDRQLHAIEGAAAKKVNDVTKSVLADAKALRNETAEVVAYIDQLKEEIKEKTGGVDPQTGDLKGKSDYQKPTELLIGLEGKKNGKAYELEKKLNTLAKHFDDVAMKHDTSKTWQKIGKLAKPASEMPQYKEDKDNKKKDFANIQFDHTPTAACMAILSEMSSEILQNETKVLKVLNDRVGGRVVFDKVVAVVKPTSKYVAAGLDYEATMFIAASSSAAKPRMKYNGGSIKVVDGIGEVKFPAKPAKYDKNGRSLQSWKGEITYTTPFGDTTLLVEEEYVVVKPSIEVNSATVNALYRNVANKLVIDVPALGESYNPQFSASNAKVMSSGKVATIIPGVKAKSVALTVRSNGNKIGTKNFKTRGVPKPSITFPGVDLKKGISSKTRTLKVRPKPDEEFKAALPDEANYRVMEWEVTVAFGTKPLAGPVKIKGGKQDFDIGSLLKKAPKGTPGVRVVVDVKTVVRKNSQGQTEKVSGVGGITTISVN</sequence>
<dbReference type="Pfam" id="PF12080">
    <property type="entry name" value="GldM_4th"/>
    <property type="match status" value="1"/>
</dbReference>
<dbReference type="InterPro" id="IPR022720">
    <property type="entry name" value="Motility-assoc_prot_GldM_N"/>
</dbReference>
<dbReference type="Pfam" id="PF12081">
    <property type="entry name" value="GldM_1st"/>
    <property type="match status" value="1"/>
</dbReference>
<dbReference type="EMBL" id="JABANE010000009">
    <property type="protein sequence ID" value="NME67267.1"/>
    <property type="molecule type" value="Genomic_DNA"/>
</dbReference>
<accession>A0A7X9P1G5</accession>